<dbReference type="EMBL" id="JAABLQ010000001">
    <property type="protein sequence ID" value="NBN76777.1"/>
    <property type="molecule type" value="Genomic_DNA"/>
</dbReference>
<dbReference type="InterPro" id="IPR010982">
    <property type="entry name" value="Lambda_DNA-bd_dom_sf"/>
</dbReference>
<reference evidence="7" key="1">
    <citation type="submission" date="2020-01" db="EMBL/GenBank/DDBJ databases">
        <authorList>
            <person name="Fang Y."/>
            <person name="Sun R."/>
            <person name="Nie L."/>
            <person name="He J."/>
            <person name="Hao L."/>
            <person name="Wang L."/>
            <person name="Su S."/>
            <person name="Lv E."/>
            <person name="Zhang Z."/>
            <person name="Xie R."/>
            <person name="Liu H."/>
        </authorList>
    </citation>
    <scope>NUCLEOTIDE SEQUENCE [LARGE SCALE GENOMIC DNA]</scope>
    <source>
        <strain evidence="7">XCT-53</strain>
    </source>
</reference>
<evidence type="ECO:0000256" key="3">
    <source>
        <dbReference type="ARBA" id="ARBA00023125"/>
    </source>
</evidence>
<keyword evidence="2" id="KW-0805">Transcription regulation</keyword>
<evidence type="ECO:0000256" key="4">
    <source>
        <dbReference type="ARBA" id="ARBA00023163"/>
    </source>
</evidence>
<dbReference type="Gene3D" id="1.10.260.40">
    <property type="entry name" value="lambda repressor-like DNA-binding domains"/>
    <property type="match status" value="1"/>
</dbReference>
<evidence type="ECO:0000259" key="5">
    <source>
        <dbReference type="Pfam" id="PF13693"/>
    </source>
</evidence>
<evidence type="ECO:0000313" key="7">
    <source>
        <dbReference type="Proteomes" id="UP000586722"/>
    </source>
</evidence>
<dbReference type="RefSeq" id="WP_161707503.1">
    <property type="nucleotide sequence ID" value="NZ_JAABLQ010000001.1"/>
</dbReference>
<comment type="similarity">
    <text evidence="1">Belongs to the ner transcriptional regulatory family.</text>
</comment>
<dbReference type="SUPFAM" id="SSF47413">
    <property type="entry name" value="lambda repressor-like DNA-binding domains"/>
    <property type="match status" value="1"/>
</dbReference>
<evidence type="ECO:0000256" key="2">
    <source>
        <dbReference type="ARBA" id="ARBA00023015"/>
    </source>
</evidence>
<accession>A0A7X5EZ35</accession>
<keyword evidence="4" id="KW-0804">Transcription</keyword>
<dbReference type="GO" id="GO:0003677">
    <property type="term" value="F:DNA binding"/>
    <property type="evidence" value="ECO:0007669"/>
    <property type="project" value="UniProtKB-KW"/>
</dbReference>
<organism evidence="6 7">
    <name type="scientific">Pannonibacter tanglangensis</name>
    <dbReference type="NCBI Taxonomy" id="2750084"/>
    <lineage>
        <taxon>Bacteria</taxon>
        <taxon>Pseudomonadati</taxon>
        <taxon>Pseudomonadota</taxon>
        <taxon>Alphaproteobacteria</taxon>
        <taxon>Hyphomicrobiales</taxon>
        <taxon>Stappiaceae</taxon>
        <taxon>Pannonibacter</taxon>
    </lineage>
</organism>
<sequence>MKQPRKWDRHSIKAELHRQGMTIAALERLNEAAPGSFGHVWNRTVRRAEQAIAEYLNVEVSELWPDRYPVRSSRILSAVNEARLARREGQARDAA</sequence>
<dbReference type="Pfam" id="PF13693">
    <property type="entry name" value="HTH_35"/>
    <property type="match status" value="1"/>
</dbReference>
<name>A0A7X5EZ35_9HYPH</name>
<keyword evidence="3" id="KW-0238">DNA-binding</keyword>
<gene>
    <name evidence="6" type="ORF">GWI72_00680</name>
</gene>
<comment type="caution">
    <text evidence="6">The sequence shown here is derived from an EMBL/GenBank/DDBJ whole genome shotgun (WGS) entry which is preliminary data.</text>
</comment>
<dbReference type="Proteomes" id="UP000586722">
    <property type="component" value="Unassembled WGS sequence"/>
</dbReference>
<keyword evidence="7" id="KW-1185">Reference proteome</keyword>
<evidence type="ECO:0000313" key="6">
    <source>
        <dbReference type="EMBL" id="NBN76777.1"/>
    </source>
</evidence>
<evidence type="ECO:0000256" key="1">
    <source>
        <dbReference type="ARBA" id="ARBA00006157"/>
    </source>
</evidence>
<dbReference type="InterPro" id="IPR038722">
    <property type="entry name" value="Ner_HTH_dom"/>
</dbReference>
<dbReference type="AlphaFoldDB" id="A0A7X5EZ35"/>
<proteinExistence type="inferred from homology"/>
<protein>
    <submittedName>
        <fullName evidence="6">Transcriptional regulator</fullName>
    </submittedName>
</protein>
<feature type="domain" description="Ner winged helix-turn-helix DNA-binding" evidence="5">
    <location>
        <begin position="7"/>
        <end position="77"/>
    </location>
</feature>